<dbReference type="InterPro" id="IPR001223">
    <property type="entry name" value="Glyco_hydro18_cat"/>
</dbReference>
<feature type="domain" description="GH18" evidence="1">
    <location>
        <begin position="50"/>
        <end position="370"/>
    </location>
</feature>
<reference evidence="2 3" key="1">
    <citation type="journal article" date="2016" name="Nat. Commun.">
        <title>Thousands of microbial genomes shed light on interconnected biogeochemical processes in an aquifer system.</title>
        <authorList>
            <person name="Anantharaman K."/>
            <person name="Brown C.T."/>
            <person name="Hug L.A."/>
            <person name="Sharon I."/>
            <person name="Castelle C.J."/>
            <person name="Probst A.J."/>
            <person name="Thomas B.C."/>
            <person name="Singh A."/>
            <person name="Wilkins M.J."/>
            <person name="Karaoz U."/>
            <person name="Brodie E.L."/>
            <person name="Williams K.H."/>
            <person name="Hubbard S.S."/>
            <person name="Banfield J.F."/>
        </authorList>
    </citation>
    <scope>NUCLEOTIDE SEQUENCE [LARGE SCALE GENOMIC DNA]</scope>
</reference>
<evidence type="ECO:0000313" key="3">
    <source>
        <dbReference type="Proteomes" id="UP000177208"/>
    </source>
</evidence>
<dbReference type="GO" id="GO:0005975">
    <property type="term" value="P:carbohydrate metabolic process"/>
    <property type="evidence" value="ECO:0007669"/>
    <property type="project" value="InterPro"/>
</dbReference>
<evidence type="ECO:0000259" key="1">
    <source>
        <dbReference type="PROSITE" id="PS51910"/>
    </source>
</evidence>
<organism evidence="2 3">
    <name type="scientific">Candidatus Roizmanbacteria bacterium RIFCSPHIGHO2_01_FULL_39_12c</name>
    <dbReference type="NCBI Taxonomy" id="1802031"/>
    <lineage>
        <taxon>Bacteria</taxon>
        <taxon>Candidatus Roizmaniibacteriota</taxon>
    </lineage>
</organism>
<accession>A0A1F7GEU8</accession>
<gene>
    <name evidence="2" type="ORF">A2774_05410</name>
</gene>
<dbReference type="PANTHER" id="PTHR46066">
    <property type="entry name" value="CHITINASE DOMAIN-CONTAINING PROTEIN 1 FAMILY MEMBER"/>
    <property type="match status" value="1"/>
</dbReference>
<comment type="caution">
    <text evidence="2">The sequence shown here is derived from an EMBL/GenBank/DDBJ whole genome shotgun (WGS) entry which is preliminary data.</text>
</comment>
<proteinExistence type="predicted"/>
<protein>
    <recommendedName>
        <fullName evidence="1">GH18 domain-containing protein</fullName>
    </recommendedName>
</protein>
<dbReference type="PROSITE" id="PS51910">
    <property type="entry name" value="GH18_2"/>
    <property type="match status" value="1"/>
</dbReference>
<sequence length="370" mass="43044">MKKTVFILLLLIGGVGGFYLGYLKIRAKPKEKISVQKTKPEVQGVEKVPIVSRSVFVPYWSLDQEKIDISGYDKIIYFGITASYNGINKSEQGYSNLRKFNSIIPEKKEKLLALRMINEDINDSVLSNIRIQEVLIRETLELLSEYEYDGLVLDLEISSLLNKEITSQINDFVQKFYTAVSADYRKLYLTVYGDNFYRGRPYDVEFLAKKSDGIMIMAYDLHKSRGEPGPNFPYDTGTKYQYDFKLMISDFLTKVPKEKITVIFGYFGYDWLVDEKKRPIRPAEALSFKEIKSKFLDKCEFKDCVSKRDKISQESEVNYVISAPVPDEQNIYRIDYHIVWFEDEESIKVKTSFLQEQGISSVSYWAYGYF</sequence>
<dbReference type="Proteomes" id="UP000177208">
    <property type="component" value="Unassembled WGS sequence"/>
</dbReference>
<dbReference type="Gene3D" id="3.10.50.10">
    <property type="match status" value="1"/>
</dbReference>
<dbReference type="SUPFAM" id="SSF51445">
    <property type="entry name" value="(Trans)glycosidases"/>
    <property type="match status" value="1"/>
</dbReference>
<dbReference type="AlphaFoldDB" id="A0A1F7GEU8"/>
<dbReference type="SMART" id="SM00636">
    <property type="entry name" value="Glyco_18"/>
    <property type="match status" value="1"/>
</dbReference>
<dbReference type="PANTHER" id="PTHR46066:SF2">
    <property type="entry name" value="CHITINASE DOMAIN-CONTAINING PROTEIN 1"/>
    <property type="match status" value="1"/>
</dbReference>
<dbReference type="InterPro" id="IPR017853">
    <property type="entry name" value="GH"/>
</dbReference>
<dbReference type="InterPro" id="IPR029070">
    <property type="entry name" value="Chitinase_insertion_sf"/>
</dbReference>
<dbReference type="Gene3D" id="3.20.20.80">
    <property type="entry name" value="Glycosidases"/>
    <property type="match status" value="1"/>
</dbReference>
<evidence type="ECO:0000313" key="2">
    <source>
        <dbReference type="EMBL" id="OGK17419.1"/>
    </source>
</evidence>
<dbReference type="Pfam" id="PF00704">
    <property type="entry name" value="Glyco_hydro_18"/>
    <property type="match status" value="1"/>
</dbReference>
<name>A0A1F7GEU8_9BACT</name>
<dbReference type="EMBL" id="MFZG01000008">
    <property type="protein sequence ID" value="OGK17419.1"/>
    <property type="molecule type" value="Genomic_DNA"/>
</dbReference>
<dbReference type="GO" id="GO:0008061">
    <property type="term" value="F:chitin binding"/>
    <property type="evidence" value="ECO:0007669"/>
    <property type="project" value="InterPro"/>
</dbReference>
<dbReference type="InterPro" id="IPR011583">
    <property type="entry name" value="Chitinase_II/V-like_cat"/>
</dbReference>